<feature type="compositionally biased region" description="Basic and acidic residues" evidence="2">
    <location>
        <begin position="458"/>
        <end position="478"/>
    </location>
</feature>
<feature type="region of interest" description="Disordered" evidence="2">
    <location>
        <begin position="187"/>
        <end position="242"/>
    </location>
</feature>
<dbReference type="STRING" id="4432.A0A1U8Q5W1"/>
<dbReference type="PANTHER" id="PTHR36335:SF1">
    <property type="entry name" value="CHAPERONE DNAJ-DOMAIN SUPERFAMILY PROTEIN"/>
    <property type="match status" value="1"/>
</dbReference>
<feature type="compositionally biased region" description="Basic and acidic residues" evidence="2">
    <location>
        <begin position="15"/>
        <end position="24"/>
    </location>
</feature>
<dbReference type="RefSeq" id="XP_019053438.1">
    <property type="nucleotide sequence ID" value="XM_019197893.1"/>
</dbReference>
<dbReference type="Proteomes" id="UP000189703">
    <property type="component" value="Unplaced"/>
</dbReference>
<dbReference type="InterPro" id="IPR001623">
    <property type="entry name" value="DnaJ_domain"/>
</dbReference>
<dbReference type="OMA" id="DCQFVRE"/>
<evidence type="ECO:0000313" key="4">
    <source>
        <dbReference type="RefSeq" id="XP_019053435.1"/>
    </source>
</evidence>
<evidence type="ECO:0000313" key="6">
    <source>
        <dbReference type="RefSeq" id="XP_019053437.1"/>
    </source>
</evidence>
<dbReference type="GeneID" id="104597876"/>
<name>A0A1U8Q5W1_NELNU</name>
<organism evidence="3 5">
    <name type="scientific">Nelumbo nucifera</name>
    <name type="common">Sacred lotus</name>
    <dbReference type="NCBI Taxonomy" id="4432"/>
    <lineage>
        <taxon>Eukaryota</taxon>
        <taxon>Viridiplantae</taxon>
        <taxon>Streptophyta</taxon>
        <taxon>Embryophyta</taxon>
        <taxon>Tracheophyta</taxon>
        <taxon>Spermatophyta</taxon>
        <taxon>Magnoliopsida</taxon>
        <taxon>Proteales</taxon>
        <taxon>Nelumbonaceae</taxon>
        <taxon>Nelumbo</taxon>
    </lineage>
</organism>
<feature type="region of interest" description="Disordered" evidence="2">
    <location>
        <begin position="45"/>
        <end position="117"/>
    </location>
</feature>
<dbReference type="Gene3D" id="1.10.287.110">
    <property type="entry name" value="DnaJ domain"/>
    <property type="match status" value="1"/>
</dbReference>
<dbReference type="SUPFAM" id="SSF46565">
    <property type="entry name" value="Chaperone J-domain"/>
    <property type="match status" value="1"/>
</dbReference>
<dbReference type="AlphaFoldDB" id="A0A1U8Q5W1"/>
<dbReference type="RefSeq" id="XP_019053437.1">
    <property type="nucleotide sequence ID" value="XM_019197892.1"/>
</dbReference>
<keyword evidence="1" id="KW-0175">Coiled coil</keyword>
<keyword evidence="3" id="KW-1185">Reference proteome</keyword>
<dbReference type="InterPro" id="IPR036869">
    <property type="entry name" value="J_dom_sf"/>
</dbReference>
<proteinExistence type="predicted"/>
<feature type="region of interest" description="Disordered" evidence="2">
    <location>
        <begin position="362"/>
        <end position="382"/>
    </location>
</feature>
<gene>
    <name evidence="4 5 6 7" type="primary">LOC104597876</name>
</gene>
<protein>
    <submittedName>
        <fullName evidence="4 5">Uncharacterized protein LOC104597876 isoform X1</fullName>
    </submittedName>
</protein>
<feature type="region of interest" description="Disordered" evidence="2">
    <location>
        <begin position="456"/>
        <end position="487"/>
    </location>
</feature>
<feature type="compositionally biased region" description="Polar residues" evidence="2">
    <location>
        <begin position="1"/>
        <end position="14"/>
    </location>
</feature>
<evidence type="ECO:0000313" key="3">
    <source>
        <dbReference type="Proteomes" id="UP000189703"/>
    </source>
</evidence>
<feature type="compositionally biased region" description="Polar residues" evidence="2">
    <location>
        <begin position="96"/>
        <end position="111"/>
    </location>
</feature>
<dbReference type="RefSeq" id="XP_019053435.1">
    <property type="nucleotide sequence ID" value="XM_019197890.1"/>
</dbReference>
<feature type="compositionally biased region" description="Polar residues" evidence="2">
    <location>
        <begin position="201"/>
        <end position="217"/>
    </location>
</feature>
<dbReference type="RefSeq" id="XP_019053436.1">
    <property type="nucleotide sequence ID" value="XM_019197891.1"/>
</dbReference>
<evidence type="ECO:0000313" key="7">
    <source>
        <dbReference type="RefSeq" id="XP_019053438.1"/>
    </source>
</evidence>
<dbReference type="PANTHER" id="PTHR36335">
    <property type="entry name" value="CHAPERONE DNAJ-DOMAIN SUPERFAMILY PROTEIN"/>
    <property type="match status" value="1"/>
</dbReference>
<feature type="coiled-coil region" evidence="1">
    <location>
        <begin position="520"/>
        <end position="589"/>
    </location>
</feature>
<dbReference type="CDD" id="cd06257">
    <property type="entry name" value="DnaJ"/>
    <property type="match status" value="1"/>
</dbReference>
<reference evidence="4 5" key="1">
    <citation type="submission" date="2025-04" db="UniProtKB">
        <authorList>
            <consortium name="RefSeq"/>
        </authorList>
    </citation>
    <scope>IDENTIFICATION</scope>
</reference>
<dbReference type="eggNOG" id="ENOG502QZR2">
    <property type="taxonomic scope" value="Eukaryota"/>
</dbReference>
<evidence type="ECO:0000256" key="1">
    <source>
        <dbReference type="SAM" id="Coils"/>
    </source>
</evidence>
<sequence length="677" mass="76462">MSRGQSQPRTQSGRRTLERCKEKDRNDSVVFIDVDTANIIILDVPESSQPSPRGTLISGKDKSIPSSSVISIDDDEICNDGSPRNGVEGCGDGDSDATSSKMSRHASNQLHNSDESDGDECQFIWERKFPVKLSKCKRTYSGKTVPRNCFTQNSVSESCSESDNSDCELMEDSFGNIREQWEKASLKKKGMEGVQHGKFGTQDQASSSGSHTDSQKNVGVENKANHPAQSPVHSSSSNGYDERVKISTSVTNGVTEGTSCKPTGKKLVDDLDRMLDKEKQFSQREDGFQGRRFGHVRACPQDGEASIAKEPCWFNTQSVDQADFIHRNVSVQDKKAYFQNIQHFEQVDNETVVCWEKDDKFDEQSPSYNQSSNDTKNQRASFEEEPVSGEQCFCKVQPCCGAGLDHDLAFSVDNGGPTFGMFSCNSQMNDELEVNHDKANCQDKGKAFVEETSMCKTRQNEKQDNRMDGNQPHDERNPPLHMQDGDGTLDVQNYIIGKREKLKETDEYKHAAEEEWASRQRELKVQAEEAQRLRKRKRAETMRLLDMERRQKQRVEEMRETQKKDEETINLKEQLRVEVRRELEKLEGRYTDMASLLRGLGIQVGGGLFPLSHEVHAAYKQALLRFHPDRASRTDIRQQVEAEEKFKLISRLKEKLLLTATAGPHAANIQDKADAVF</sequence>
<evidence type="ECO:0000256" key="2">
    <source>
        <dbReference type="SAM" id="MobiDB-lite"/>
    </source>
</evidence>
<evidence type="ECO:0000313" key="5">
    <source>
        <dbReference type="RefSeq" id="XP_019053436.1"/>
    </source>
</evidence>
<feature type="region of interest" description="Disordered" evidence="2">
    <location>
        <begin position="1"/>
        <end position="24"/>
    </location>
</feature>
<feature type="compositionally biased region" description="Polar residues" evidence="2">
    <location>
        <begin position="227"/>
        <end position="239"/>
    </location>
</feature>
<feature type="compositionally biased region" description="Polar residues" evidence="2">
    <location>
        <begin position="364"/>
        <end position="380"/>
    </location>
</feature>
<dbReference type="OrthoDB" id="498970at2759"/>
<accession>A0A1U8Q5W1</accession>